<dbReference type="PANTHER" id="PTHR43080:SF2">
    <property type="entry name" value="CBS DOMAIN-CONTAINING PROTEIN"/>
    <property type="match status" value="1"/>
</dbReference>
<dbReference type="InterPro" id="IPR011322">
    <property type="entry name" value="N-reg_PII-like_a/b"/>
</dbReference>
<dbReference type="Proteomes" id="UP000014977">
    <property type="component" value="Unassembled WGS sequence"/>
</dbReference>
<feature type="domain" description="CBS" evidence="4">
    <location>
        <begin position="206"/>
        <end position="262"/>
    </location>
</feature>
<dbReference type="InterPro" id="IPR000644">
    <property type="entry name" value="CBS_dom"/>
</dbReference>
<protein>
    <submittedName>
        <fullName evidence="5">Transcriptional regulator, Rrf2 family</fullName>
    </submittedName>
</protein>
<proteinExistence type="inferred from homology"/>
<dbReference type="OrthoDB" id="9795599at2"/>
<dbReference type="InterPro" id="IPR051257">
    <property type="entry name" value="Diverse_CBS-Domain"/>
</dbReference>
<dbReference type="eggNOG" id="COG1993">
    <property type="taxonomic scope" value="Bacteria"/>
</dbReference>
<dbReference type="SMART" id="SM00116">
    <property type="entry name" value="CBS"/>
    <property type="match status" value="4"/>
</dbReference>
<dbReference type="STRING" id="897.B2D07_05115"/>
<keyword evidence="6" id="KW-1185">Reference proteome</keyword>
<dbReference type="InterPro" id="IPR003793">
    <property type="entry name" value="UPF0166"/>
</dbReference>
<evidence type="ECO:0000313" key="5">
    <source>
        <dbReference type="EMBL" id="EPR38911.1"/>
    </source>
</evidence>
<dbReference type="InterPro" id="IPR046342">
    <property type="entry name" value="CBS_dom_sf"/>
</dbReference>
<comment type="similarity">
    <text evidence="1">Belongs to the UPF0166 family.</text>
</comment>
<dbReference type="Pfam" id="PF02641">
    <property type="entry name" value="DUF190"/>
    <property type="match status" value="1"/>
</dbReference>
<feature type="domain" description="CBS" evidence="4">
    <location>
        <begin position="373"/>
        <end position="428"/>
    </location>
</feature>
<feature type="domain" description="CBS" evidence="4">
    <location>
        <begin position="123"/>
        <end position="181"/>
    </location>
</feature>
<dbReference type="InterPro" id="IPR015867">
    <property type="entry name" value="N-reg_PII/ATP_PRibTrfase_C"/>
</dbReference>
<sequence length="428" mass="48569">MTIRYRVIEIFTRENARCRSQILYEEILAYVRSLKIAARCTVTKGTDACYEDGETASQSSVDPSHNLPLKIEIILPASELSPVMDVLEQMVCEGIVGVRELNVHWHKTRKRLLPPRIKIRDVMTPFPKRVRTTTPVDQVVRLLLSETFTGLPVVDAQDRPVGVISQTDLIYRAGMPMRLALIAGSEPDIVDMILKSLSETTAEAIMTRPDVHIQEDALLTDGVNLMLDKNVKRLLVVDAWGKLTGIVSRMDVFRTIARESPDWGTIRKSEITLTDAHFVSDIMRRDTHTVMPDTSVEAVLHMIDDDDIQRVAVVDEAGHLQGLISDRNLLSAFSDDQPGMWQYLTRFAGFTEKGKHGKALQDRLRRRKAKDVMKKEIITVREDAFIEDAIQIMTEKEIRRLPVVDEEGIYRGMINREAVLRAGFKEKL</sequence>
<keyword evidence="2 3" id="KW-0129">CBS domain</keyword>
<dbReference type="SUPFAM" id="SSF54913">
    <property type="entry name" value="GlnB-like"/>
    <property type="match status" value="1"/>
</dbReference>
<dbReference type="Gene3D" id="3.10.580.10">
    <property type="entry name" value="CBS-domain"/>
    <property type="match status" value="2"/>
</dbReference>
<accession>S7TPP9</accession>
<name>S7TPP9_DESML</name>
<dbReference type="Gene3D" id="3.30.70.120">
    <property type="match status" value="1"/>
</dbReference>
<evidence type="ECO:0000256" key="1">
    <source>
        <dbReference type="ARBA" id="ARBA00010554"/>
    </source>
</evidence>
<comment type="caution">
    <text evidence="5">The sequence shown here is derived from an EMBL/GenBank/DDBJ whole genome shotgun (WGS) entry which is preliminary data.</text>
</comment>
<reference evidence="5 6" key="1">
    <citation type="journal article" date="2013" name="Genome Announc.">
        <title>Draft genome sequences for three mercury-methylating, sulfate-reducing bacteria.</title>
        <authorList>
            <person name="Brown S.D."/>
            <person name="Hurt R.A.Jr."/>
            <person name="Gilmour C.C."/>
            <person name="Elias D.A."/>
        </authorList>
    </citation>
    <scope>NUCLEOTIDE SEQUENCE [LARGE SCALE GENOMIC DNA]</scope>
    <source>
        <strain evidence="5 6">DSM 2059</strain>
    </source>
</reference>
<evidence type="ECO:0000256" key="3">
    <source>
        <dbReference type="PROSITE-ProRule" id="PRU00703"/>
    </source>
</evidence>
<dbReference type="PANTHER" id="PTHR43080">
    <property type="entry name" value="CBS DOMAIN-CONTAINING PROTEIN CBSX3, MITOCHONDRIAL"/>
    <property type="match status" value="1"/>
</dbReference>
<dbReference type="eggNOG" id="COG0517">
    <property type="taxonomic scope" value="Bacteria"/>
</dbReference>
<dbReference type="Pfam" id="PF00571">
    <property type="entry name" value="CBS"/>
    <property type="match status" value="4"/>
</dbReference>
<organism evidence="5 6">
    <name type="scientific">Desulfococcus multivorans DSM 2059</name>
    <dbReference type="NCBI Taxonomy" id="1121405"/>
    <lineage>
        <taxon>Bacteria</taxon>
        <taxon>Pseudomonadati</taxon>
        <taxon>Thermodesulfobacteriota</taxon>
        <taxon>Desulfobacteria</taxon>
        <taxon>Desulfobacterales</taxon>
        <taxon>Desulfococcaceae</taxon>
        <taxon>Desulfococcus</taxon>
    </lineage>
</organism>
<dbReference type="AlphaFoldDB" id="S7TPP9"/>
<dbReference type="EMBL" id="ATHJ01000094">
    <property type="protein sequence ID" value="EPR38911.1"/>
    <property type="molecule type" value="Genomic_DNA"/>
</dbReference>
<dbReference type="PROSITE" id="PS51371">
    <property type="entry name" value="CBS"/>
    <property type="match status" value="4"/>
</dbReference>
<gene>
    <name evidence="5" type="ORF">dsmv_0321</name>
</gene>
<dbReference type="SUPFAM" id="SSF54631">
    <property type="entry name" value="CBS-domain pair"/>
    <property type="match status" value="2"/>
</dbReference>
<dbReference type="RefSeq" id="WP_020876983.1">
    <property type="nucleotide sequence ID" value="NZ_ATHJ01000094.1"/>
</dbReference>
<feature type="domain" description="CBS" evidence="4">
    <location>
        <begin position="283"/>
        <end position="339"/>
    </location>
</feature>
<dbReference type="eggNOG" id="COG2524">
    <property type="taxonomic scope" value="Bacteria"/>
</dbReference>
<evidence type="ECO:0000256" key="2">
    <source>
        <dbReference type="ARBA" id="ARBA00023122"/>
    </source>
</evidence>
<evidence type="ECO:0000313" key="6">
    <source>
        <dbReference type="Proteomes" id="UP000014977"/>
    </source>
</evidence>
<evidence type="ECO:0000259" key="4">
    <source>
        <dbReference type="PROSITE" id="PS51371"/>
    </source>
</evidence>